<comment type="caution">
    <text evidence="2">The sequence shown here is derived from an EMBL/GenBank/DDBJ whole genome shotgun (WGS) entry which is preliminary data.</text>
</comment>
<organism evidence="2 3">
    <name type="scientific">Nicotiana attenuata</name>
    <name type="common">Coyote tobacco</name>
    <dbReference type="NCBI Taxonomy" id="49451"/>
    <lineage>
        <taxon>Eukaryota</taxon>
        <taxon>Viridiplantae</taxon>
        <taxon>Streptophyta</taxon>
        <taxon>Embryophyta</taxon>
        <taxon>Tracheophyta</taxon>
        <taxon>Spermatophyta</taxon>
        <taxon>Magnoliopsida</taxon>
        <taxon>eudicotyledons</taxon>
        <taxon>Gunneridae</taxon>
        <taxon>Pentapetalae</taxon>
        <taxon>asterids</taxon>
        <taxon>lamiids</taxon>
        <taxon>Solanales</taxon>
        <taxon>Solanaceae</taxon>
        <taxon>Nicotianoideae</taxon>
        <taxon>Nicotianeae</taxon>
        <taxon>Nicotiana</taxon>
    </lineage>
</organism>
<feature type="compositionally biased region" description="Basic and acidic residues" evidence="1">
    <location>
        <begin position="27"/>
        <end position="36"/>
    </location>
</feature>
<proteinExistence type="predicted"/>
<reference evidence="2" key="1">
    <citation type="submission" date="2016-11" db="EMBL/GenBank/DDBJ databases">
        <title>The genome of Nicotiana attenuata.</title>
        <authorList>
            <person name="Xu S."/>
            <person name="Brockmoeller T."/>
            <person name="Gaquerel E."/>
            <person name="Navarro A."/>
            <person name="Kuhl H."/>
            <person name="Gase K."/>
            <person name="Ling Z."/>
            <person name="Zhou W."/>
            <person name="Kreitzer C."/>
            <person name="Stanke M."/>
            <person name="Tang H."/>
            <person name="Lyons E."/>
            <person name="Pandey P."/>
            <person name="Pandey S.P."/>
            <person name="Timmermann B."/>
            <person name="Baldwin I.T."/>
        </authorList>
    </citation>
    <scope>NUCLEOTIDE SEQUENCE [LARGE SCALE GENOMIC DNA]</scope>
    <source>
        <strain evidence="2">UT</strain>
    </source>
</reference>
<dbReference type="Proteomes" id="UP000187609">
    <property type="component" value="Unassembled WGS sequence"/>
</dbReference>
<feature type="compositionally biased region" description="Polar residues" evidence="1">
    <location>
        <begin position="39"/>
        <end position="50"/>
    </location>
</feature>
<name>A0A1J6KEA3_NICAT</name>
<evidence type="ECO:0000256" key="1">
    <source>
        <dbReference type="SAM" id="MobiDB-lite"/>
    </source>
</evidence>
<keyword evidence="3" id="KW-1185">Reference proteome</keyword>
<gene>
    <name evidence="2" type="ORF">A4A49_22042</name>
</gene>
<dbReference type="Gramene" id="OIT28394">
    <property type="protein sequence ID" value="OIT28394"/>
    <property type="gene ID" value="A4A49_22042"/>
</dbReference>
<dbReference type="EMBL" id="MJEQ01002084">
    <property type="protein sequence ID" value="OIT28394.1"/>
    <property type="molecule type" value="Genomic_DNA"/>
</dbReference>
<sequence length="72" mass="8565">MPDEKKCNEQRKVKNGPQLILLTTKPSEMDELRPDPRTISPTDLDSSTMTEADDCFHRNFHRENWVHRQRRS</sequence>
<dbReference type="AlphaFoldDB" id="A0A1J6KEA3"/>
<evidence type="ECO:0000313" key="2">
    <source>
        <dbReference type="EMBL" id="OIT28394.1"/>
    </source>
</evidence>
<protein>
    <submittedName>
        <fullName evidence="2">Uncharacterized protein</fullName>
    </submittedName>
</protein>
<accession>A0A1J6KEA3</accession>
<feature type="region of interest" description="Disordered" evidence="1">
    <location>
        <begin position="25"/>
        <end position="50"/>
    </location>
</feature>
<evidence type="ECO:0000313" key="3">
    <source>
        <dbReference type="Proteomes" id="UP000187609"/>
    </source>
</evidence>